<evidence type="ECO:0000256" key="2">
    <source>
        <dbReference type="SAM" id="MobiDB-lite"/>
    </source>
</evidence>
<feature type="compositionally biased region" description="Low complexity" evidence="2">
    <location>
        <begin position="1680"/>
        <end position="1691"/>
    </location>
</feature>
<dbReference type="EMBL" id="FJOG01000016">
    <property type="protein sequence ID" value="CZR60779.1"/>
    <property type="molecule type" value="Genomic_DNA"/>
</dbReference>
<accession>A0A1L7X6Z0</accession>
<dbReference type="SUPFAM" id="SSF58113">
    <property type="entry name" value="Apolipoprotein A-I"/>
    <property type="match status" value="2"/>
</dbReference>
<evidence type="ECO:0000313" key="4">
    <source>
        <dbReference type="Proteomes" id="UP000184330"/>
    </source>
</evidence>
<feature type="region of interest" description="Disordered" evidence="2">
    <location>
        <begin position="1"/>
        <end position="32"/>
    </location>
</feature>
<keyword evidence="4" id="KW-1185">Reference proteome</keyword>
<reference evidence="3 4" key="1">
    <citation type="submission" date="2016-03" db="EMBL/GenBank/DDBJ databases">
        <authorList>
            <person name="Ploux O."/>
        </authorList>
    </citation>
    <scope>NUCLEOTIDE SEQUENCE [LARGE SCALE GENOMIC DNA]</scope>
    <source>
        <strain evidence="3 4">UAMH 11012</strain>
    </source>
</reference>
<sequence>MSMRGYINGWKEKRQSSHSGIPASSRPVTAWAGTSDRDQSLKKIIEEAVLAAFESDVFKTAVASQVDPAFSRQQEKLNQLKATNLNLESTLQSHFDEVVKPIQDHLIRLDIPQYGHELEGLSTGLRSLEGQLNDLHIPDHSKEINDLWSGQTRLLKSIETRFDGLEHRVEELDRKLDHLDKSTVDGDLRSALRFGELSNELQDRNTTLGDRIWEIERDLGKKIDAHQRKVTGACEELGKNVRTIDSTLETMQTQMDQDNVLTAVNRAISRVELSEKALRRDILALQEKVSSIDTSAIPFQSRKLESIERGVAEIKKEIEVQGNLASLDSKLLSTNTARLENIVSGVGKLQTLAESTNGISHEMSESLELNATSVKDDIEAVRLHVAALDGVVVSHAEKLGEAVSSVTRMEGALVGLDAATISKLGSLESSMVRIGEGLTPLSSHTTKLDQLESIMSGVDKDMKPHKIALDDLTSTLTEMKSNISAALSSHDNSLDTIRQQVSDKSSTNQLTSTLSELQSSIEQKLSLSVRTIENDTSEILEALENSKTIHASDHEYVTETLRTIIDASDDTKQEITDLQRAILTTVQDHGTAAPKKEDITIFQSTVLHALERNGSRLEEVGEFKPIRELSAKMDELATSIPRNLEPALQSTARSAVEEIVSHIGGLDGKLQAGVDSMTEAAASRVGKLQAPITEILDEVRASKAILETEKTEIREEFQSTRTAVEVSKAAHAKDATSIIALLQDVQDASRDEKILQQLEFWGQRCNSKQATDTSTITELLQASQERDEALQLSVAGLWEKSSGIAEYLESGEVQSSSLLRDLDAIKSILENDEKISSVQQIATDTARALDAIQLDLHQIKEDQTTRTIKQLLLQNASSMATAYEGIVAIDTKIKTSEDSILTTVQDMRTGLSKDILDAASSTTTSVGDDIADLKIDLASRISTSTNVLRAEIKGMDLSPATYAIESLREEVQSSSTEMHGDIVFATEDIKSRLDSSIDSLTKIVKDHGNANKDTSQQTGAAIENLKGEVQSCSDVLQDYTKLVAENIKKDVGDWIEALAKDVKHIGKEHGKSSDQHATILSHLEEVSRSNTASLAGGLGKVQQALNPISEVREDVRAIVAGVLELDQLAKSDSKNISAMYEVAQISLRSNATAEKELRNAIDAGKAETLKAVETNHSILSEFHNVTTGELSRIRTHVKDVDISLAKAVSESEATNASILTHVTSTSEQTCTLKSHLAEMKTSLAQADFERGEADRVRAEVLSAVQGNSKELHQIEETLNNSSSERKEAMKAIKMDFSDLGRLILHDTADLKSQVTRDLSAINTEMASGLEEVKTRVDEVAAQAKREHEITLSTVKSENKSLSDTVVREAQSTSGAIDAVKEAVATEAGKTRTSLESNLTLVQQSLQSSIEGISTDVGKGFTDATSERKESRKTSEASFIILSDSIRQQAENTNNAVESLQSRLLSDAQNMNATLRLSIDSMKSDINDLTSDITSSNAGIREDVKFLDGKIISRIKGLETAVGGTNTALSRSISETETTLQSGIDSISNRMGAIDAAVRVNSAAIARVDKAVLETTSQVKGVILDNHHELETQLDEGLHESGTRIKGVSDFDIPRLEARLEAIGKRNRDALEVIGARVVGTAKKFDEMVTHHGQQKERLNGNGSGGERVGLERSVSELPMGGSVSGRLRVSSNASSRDSGFARMSGL</sequence>
<protein>
    <submittedName>
        <fullName evidence="3">Uncharacterized protein</fullName>
    </submittedName>
</protein>
<dbReference type="STRING" id="576137.A0A1L7X6Z0"/>
<gene>
    <name evidence="3" type="ORF">PAC_10675</name>
</gene>
<evidence type="ECO:0000313" key="3">
    <source>
        <dbReference type="EMBL" id="CZR60779.1"/>
    </source>
</evidence>
<evidence type="ECO:0000256" key="1">
    <source>
        <dbReference type="SAM" id="Coils"/>
    </source>
</evidence>
<name>A0A1L7X6Z0_9HELO</name>
<feature type="coiled-coil region" evidence="1">
    <location>
        <begin position="70"/>
        <end position="97"/>
    </location>
</feature>
<feature type="coiled-coil region" evidence="1">
    <location>
        <begin position="155"/>
        <end position="182"/>
    </location>
</feature>
<proteinExistence type="predicted"/>
<dbReference type="OrthoDB" id="3548731at2759"/>
<dbReference type="Gene3D" id="1.20.120.20">
    <property type="entry name" value="Apolipoprotein"/>
    <property type="match status" value="1"/>
</dbReference>
<organism evidence="3 4">
    <name type="scientific">Phialocephala subalpina</name>
    <dbReference type="NCBI Taxonomy" id="576137"/>
    <lineage>
        <taxon>Eukaryota</taxon>
        <taxon>Fungi</taxon>
        <taxon>Dikarya</taxon>
        <taxon>Ascomycota</taxon>
        <taxon>Pezizomycotina</taxon>
        <taxon>Leotiomycetes</taxon>
        <taxon>Helotiales</taxon>
        <taxon>Mollisiaceae</taxon>
        <taxon>Phialocephala</taxon>
        <taxon>Phialocephala fortinii species complex</taxon>
    </lineage>
</organism>
<feature type="region of interest" description="Disordered" evidence="2">
    <location>
        <begin position="1673"/>
        <end position="1706"/>
    </location>
</feature>
<dbReference type="Proteomes" id="UP000184330">
    <property type="component" value="Unassembled WGS sequence"/>
</dbReference>
<keyword evidence="1" id="KW-0175">Coiled coil</keyword>